<reference evidence="2" key="2">
    <citation type="submission" date="2025-09" db="UniProtKB">
        <authorList>
            <consortium name="Ensembl"/>
        </authorList>
    </citation>
    <scope>IDENTIFICATION</scope>
</reference>
<protein>
    <recommendedName>
        <fullName evidence="4">Perilipin 6</fullName>
    </recommendedName>
</protein>
<dbReference type="Ensembl" id="ENSXCOT00000028209.1">
    <property type="protein sequence ID" value="ENSXCOP00000027873.1"/>
    <property type="gene ID" value="ENSXCOG00000020790.1"/>
</dbReference>
<evidence type="ECO:0000256" key="1">
    <source>
        <dbReference type="SAM" id="MobiDB-lite"/>
    </source>
</evidence>
<reference evidence="2" key="1">
    <citation type="submission" date="2025-08" db="UniProtKB">
        <authorList>
            <consortium name="Ensembl"/>
        </authorList>
    </citation>
    <scope>IDENTIFICATION</scope>
</reference>
<accession>A0A3B5MVL3</accession>
<feature type="compositionally biased region" description="Low complexity" evidence="1">
    <location>
        <begin position="181"/>
        <end position="191"/>
    </location>
</feature>
<dbReference type="GeneTree" id="ENSGT00940000175531"/>
<name>A0A3B5MVL3_9TELE</name>
<dbReference type="STRING" id="32473.ENSXCOP00000027873"/>
<evidence type="ECO:0008006" key="4">
    <source>
        <dbReference type="Google" id="ProtNLM"/>
    </source>
</evidence>
<proteinExistence type="predicted"/>
<organism evidence="2 3">
    <name type="scientific">Xiphophorus couchianus</name>
    <name type="common">Monterrey platyfish</name>
    <dbReference type="NCBI Taxonomy" id="32473"/>
    <lineage>
        <taxon>Eukaryota</taxon>
        <taxon>Metazoa</taxon>
        <taxon>Chordata</taxon>
        <taxon>Craniata</taxon>
        <taxon>Vertebrata</taxon>
        <taxon>Euteleostomi</taxon>
        <taxon>Actinopterygii</taxon>
        <taxon>Neopterygii</taxon>
        <taxon>Teleostei</taxon>
        <taxon>Neoteleostei</taxon>
        <taxon>Acanthomorphata</taxon>
        <taxon>Ovalentaria</taxon>
        <taxon>Atherinomorphae</taxon>
        <taxon>Cyprinodontiformes</taxon>
        <taxon>Poeciliidae</taxon>
        <taxon>Poeciliinae</taxon>
        <taxon>Xiphophorus</taxon>
    </lineage>
</organism>
<evidence type="ECO:0000313" key="2">
    <source>
        <dbReference type="Ensembl" id="ENSXCOP00000027873.1"/>
    </source>
</evidence>
<feature type="region of interest" description="Disordered" evidence="1">
    <location>
        <begin position="178"/>
        <end position="257"/>
    </location>
</feature>
<evidence type="ECO:0000313" key="3">
    <source>
        <dbReference type="Proteomes" id="UP000261380"/>
    </source>
</evidence>
<dbReference type="AlphaFoldDB" id="A0A3B5MVL3"/>
<keyword evidence="3" id="KW-1185">Reference proteome</keyword>
<sequence>MEKKSALGVVLLRFQVDPVGPWEMKVQQYEDEDDGDEPGLWTRARSLLLILSLQLYHRLLKAREQLQGAARTLGGAAERAGLTRVLELTGELLQFFQSLLVALLFRAESLKEATLRELVERAAMLAELSPVRRVRELPVQIQQLLHDLQQLSKILLQFVINITPLYSMQVEDFLNKEDFSDSSSRRGSANSLFLKAMDGRPRRRRSIYSRATRAAGGPQSPDPPNGRRSSTKEPSTPEMDGAAHPSEGNALRRPSATELLLTPLKQFVAQSQKALEYLSPNSSDGAAIVTETDDS</sequence>
<dbReference type="Proteomes" id="UP000261380">
    <property type="component" value="Unplaced"/>
</dbReference>